<accession>A0A9D4UTR9</accession>
<sequence>MLTSSNTKTTYADKGKAKVDQAPKNLESSMLYTSTSKYDAMQITMSASSKAKPRYGDKDRDKVDTSISEYLRNLSLKNTLNFEAQQST</sequence>
<evidence type="ECO:0000313" key="2">
    <source>
        <dbReference type="Proteomes" id="UP000886520"/>
    </source>
</evidence>
<dbReference type="AlphaFoldDB" id="A0A9D4UTR9"/>
<reference evidence="1" key="1">
    <citation type="submission" date="2021-01" db="EMBL/GenBank/DDBJ databases">
        <title>Adiantum capillus-veneris genome.</title>
        <authorList>
            <person name="Fang Y."/>
            <person name="Liao Q."/>
        </authorList>
    </citation>
    <scope>NUCLEOTIDE SEQUENCE</scope>
    <source>
        <strain evidence="1">H3</strain>
        <tissue evidence="1">Leaf</tissue>
    </source>
</reference>
<evidence type="ECO:0000313" key="1">
    <source>
        <dbReference type="EMBL" id="KAI5073712.1"/>
    </source>
</evidence>
<proteinExistence type="predicted"/>
<gene>
    <name evidence="1" type="ORF">GOP47_0011725</name>
</gene>
<keyword evidence="2" id="KW-1185">Reference proteome</keyword>
<name>A0A9D4UTR9_ADICA</name>
<protein>
    <submittedName>
        <fullName evidence="1">Uncharacterized protein</fullName>
    </submittedName>
</protein>
<comment type="caution">
    <text evidence="1">The sequence shown here is derived from an EMBL/GenBank/DDBJ whole genome shotgun (WGS) entry which is preliminary data.</text>
</comment>
<organism evidence="1 2">
    <name type="scientific">Adiantum capillus-veneris</name>
    <name type="common">Maidenhair fern</name>
    <dbReference type="NCBI Taxonomy" id="13818"/>
    <lineage>
        <taxon>Eukaryota</taxon>
        <taxon>Viridiplantae</taxon>
        <taxon>Streptophyta</taxon>
        <taxon>Embryophyta</taxon>
        <taxon>Tracheophyta</taxon>
        <taxon>Polypodiopsida</taxon>
        <taxon>Polypodiidae</taxon>
        <taxon>Polypodiales</taxon>
        <taxon>Pteridineae</taxon>
        <taxon>Pteridaceae</taxon>
        <taxon>Vittarioideae</taxon>
        <taxon>Adiantum</taxon>
    </lineage>
</organism>
<dbReference type="EMBL" id="JABFUD020000011">
    <property type="protein sequence ID" value="KAI5073712.1"/>
    <property type="molecule type" value="Genomic_DNA"/>
</dbReference>
<dbReference type="Proteomes" id="UP000886520">
    <property type="component" value="Chromosome 11"/>
</dbReference>